<feature type="transmembrane region" description="Helical" evidence="1">
    <location>
        <begin position="187"/>
        <end position="214"/>
    </location>
</feature>
<organism evidence="2 3">
    <name type="scientific">Dyadobacter luteus</name>
    <dbReference type="NCBI Taxonomy" id="2259619"/>
    <lineage>
        <taxon>Bacteria</taxon>
        <taxon>Pseudomonadati</taxon>
        <taxon>Bacteroidota</taxon>
        <taxon>Cytophagia</taxon>
        <taxon>Cytophagales</taxon>
        <taxon>Spirosomataceae</taxon>
        <taxon>Dyadobacter</taxon>
    </lineage>
</organism>
<dbReference type="OrthoDB" id="637094at2"/>
<evidence type="ECO:0000313" key="3">
    <source>
        <dbReference type="Proteomes" id="UP000256373"/>
    </source>
</evidence>
<evidence type="ECO:0008006" key="4">
    <source>
        <dbReference type="Google" id="ProtNLM"/>
    </source>
</evidence>
<feature type="transmembrane region" description="Helical" evidence="1">
    <location>
        <begin position="147"/>
        <end position="167"/>
    </location>
</feature>
<feature type="transmembrane region" description="Helical" evidence="1">
    <location>
        <begin position="318"/>
        <end position="341"/>
    </location>
</feature>
<dbReference type="RefSeq" id="WP_115829195.1">
    <property type="nucleotide sequence ID" value="NZ_QNUL01000002.1"/>
</dbReference>
<sequence>MKEQIIANLENPKRLEALYREDKASFRRSFAQLSPDLHDNKTVQIWHERLNFDNQEASWNLNKDLPFVFFLCLIAGLIAKIPHLTSVDPEYFYSRNVPFVVFPALTAFFIWKQHMFSIRQILGFATAFLIPAIYINLLPGNEKTDTFVLACIHLPMLLWGILGYIFIGGDNKDYTKKIDFLRFNGDFVVMTGLILIAGFIMTGMTIGLFSVIGIKIETYYFKYVGTWGLSAAPVIATYLVRSNPNIVGKVPPVIARIFAPIVLLILTVYLGTVFYTGKDPYNDREFLLIFNLLLVGVMALILFSVVEIARKSADKIGTIILFALAVITIAVNSVALSAIMFRIANWGVTPNRLAVLGSNILILAHLLVVTYQLFKTIGIPGRIENVKKSITTFLPIYLVWTIIVIFVLPYLFGFK</sequence>
<feature type="transmembrane region" description="Helical" evidence="1">
    <location>
        <begin position="65"/>
        <end position="85"/>
    </location>
</feature>
<dbReference type="EMBL" id="QNUL01000002">
    <property type="protein sequence ID" value="REA63448.1"/>
    <property type="molecule type" value="Genomic_DNA"/>
</dbReference>
<dbReference type="Proteomes" id="UP000256373">
    <property type="component" value="Unassembled WGS sequence"/>
</dbReference>
<reference evidence="2 3" key="1">
    <citation type="submission" date="2018-07" db="EMBL/GenBank/DDBJ databases">
        <title>Dyadobacter roseus sp. nov., isolated from rose rhizosphere soil.</title>
        <authorList>
            <person name="Chen L."/>
        </authorList>
    </citation>
    <scope>NUCLEOTIDE SEQUENCE [LARGE SCALE GENOMIC DNA]</scope>
    <source>
        <strain evidence="2 3">RS19</strain>
    </source>
</reference>
<feature type="transmembrane region" description="Helical" evidence="1">
    <location>
        <begin position="286"/>
        <end position="306"/>
    </location>
</feature>
<name>A0A3D8YFG4_9BACT</name>
<feature type="transmembrane region" description="Helical" evidence="1">
    <location>
        <begin position="118"/>
        <end position="135"/>
    </location>
</feature>
<keyword evidence="3" id="KW-1185">Reference proteome</keyword>
<keyword evidence="1" id="KW-1133">Transmembrane helix</keyword>
<feature type="transmembrane region" description="Helical" evidence="1">
    <location>
        <begin position="91"/>
        <end position="111"/>
    </location>
</feature>
<feature type="transmembrane region" description="Helical" evidence="1">
    <location>
        <begin position="253"/>
        <end position="274"/>
    </location>
</feature>
<feature type="transmembrane region" description="Helical" evidence="1">
    <location>
        <begin position="353"/>
        <end position="374"/>
    </location>
</feature>
<gene>
    <name evidence="2" type="ORF">DSL64_03090</name>
</gene>
<comment type="caution">
    <text evidence="2">The sequence shown here is derived from an EMBL/GenBank/DDBJ whole genome shotgun (WGS) entry which is preliminary data.</text>
</comment>
<accession>A0A3D8YFG4</accession>
<protein>
    <recommendedName>
        <fullName evidence="4">DUF4153 domain-containing protein</fullName>
    </recommendedName>
</protein>
<proteinExistence type="predicted"/>
<keyword evidence="1" id="KW-0812">Transmembrane</keyword>
<feature type="transmembrane region" description="Helical" evidence="1">
    <location>
        <begin position="394"/>
        <end position="412"/>
    </location>
</feature>
<feature type="transmembrane region" description="Helical" evidence="1">
    <location>
        <begin position="220"/>
        <end position="241"/>
    </location>
</feature>
<evidence type="ECO:0000256" key="1">
    <source>
        <dbReference type="SAM" id="Phobius"/>
    </source>
</evidence>
<evidence type="ECO:0000313" key="2">
    <source>
        <dbReference type="EMBL" id="REA63448.1"/>
    </source>
</evidence>
<keyword evidence="1" id="KW-0472">Membrane</keyword>
<dbReference type="AlphaFoldDB" id="A0A3D8YFG4"/>